<feature type="region of interest" description="Disordered" evidence="1">
    <location>
        <begin position="47"/>
        <end position="75"/>
    </location>
</feature>
<sequence length="75" mass="8391">MVNGSFSHVGVSAKAPWDKVVKVTPSTVKRLMVDIILIILKMGEPPENGRHHEQNKQHNIGRVGGLDLINELRQR</sequence>
<dbReference type="EMBL" id="BMXI01000013">
    <property type="protein sequence ID" value="GHC60672.1"/>
    <property type="molecule type" value="Genomic_DNA"/>
</dbReference>
<gene>
    <name evidence="2" type="ORF">GCM10007100_30090</name>
</gene>
<evidence type="ECO:0000313" key="2">
    <source>
        <dbReference type="EMBL" id="GHC60672.1"/>
    </source>
</evidence>
<feature type="compositionally biased region" description="Basic and acidic residues" evidence="1">
    <location>
        <begin position="47"/>
        <end position="56"/>
    </location>
</feature>
<name>A0A918TUJ4_9BACT</name>
<comment type="caution">
    <text evidence="2">The sequence shown here is derived from an EMBL/GenBank/DDBJ whole genome shotgun (WGS) entry which is preliminary data.</text>
</comment>
<proteinExistence type="predicted"/>
<dbReference type="Proteomes" id="UP000644507">
    <property type="component" value="Unassembled WGS sequence"/>
</dbReference>
<evidence type="ECO:0000313" key="3">
    <source>
        <dbReference type="Proteomes" id="UP000644507"/>
    </source>
</evidence>
<evidence type="ECO:0000256" key="1">
    <source>
        <dbReference type="SAM" id="MobiDB-lite"/>
    </source>
</evidence>
<reference evidence="2" key="1">
    <citation type="journal article" date="2014" name="Int. J. Syst. Evol. Microbiol.">
        <title>Complete genome sequence of Corynebacterium casei LMG S-19264T (=DSM 44701T), isolated from a smear-ripened cheese.</title>
        <authorList>
            <consortium name="US DOE Joint Genome Institute (JGI-PGF)"/>
            <person name="Walter F."/>
            <person name="Albersmeier A."/>
            <person name="Kalinowski J."/>
            <person name="Ruckert C."/>
        </authorList>
    </citation>
    <scope>NUCLEOTIDE SEQUENCE</scope>
    <source>
        <strain evidence="2">KCTC 12988</strain>
    </source>
</reference>
<dbReference type="AlphaFoldDB" id="A0A918TUJ4"/>
<keyword evidence="3" id="KW-1185">Reference proteome</keyword>
<accession>A0A918TUJ4</accession>
<protein>
    <submittedName>
        <fullName evidence="2">Uncharacterized protein</fullName>
    </submittedName>
</protein>
<organism evidence="2 3">
    <name type="scientific">Roseibacillus persicicus</name>
    <dbReference type="NCBI Taxonomy" id="454148"/>
    <lineage>
        <taxon>Bacteria</taxon>
        <taxon>Pseudomonadati</taxon>
        <taxon>Verrucomicrobiota</taxon>
        <taxon>Verrucomicrobiia</taxon>
        <taxon>Verrucomicrobiales</taxon>
        <taxon>Verrucomicrobiaceae</taxon>
        <taxon>Roseibacillus</taxon>
    </lineage>
</organism>
<reference evidence="2" key="2">
    <citation type="submission" date="2020-09" db="EMBL/GenBank/DDBJ databases">
        <authorList>
            <person name="Sun Q."/>
            <person name="Kim S."/>
        </authorList>
    </citation>
    <scope>NUCLEOTIDE SEQUENCE</scope>
    <source>
        <strain evidence="2">KCTC 12988</strain>
    </source>
</reference>